<evidence type="ECO:0000313" key="1">
    <source>
        <dbReference type="EMBL" id="MEJ2860659.1"/>
    </source>
</evidence>
<dbReference type="RefSeq" id="WP_337700413.1">
    <property type="nucleotide sequence ID" value="NZ_JBBEGM010000001.1"/>
</dbReference>
<sequence length="62" mass="6558">MSITPENRDPSDGIAPTRYRDAFLVADELSVHGSDCVCPTCAARLPGLLAELAAAIRKDTAD</sequence>
<comment type="caution">
    <text evidence="1">The sequence shown here is derived from an EMBL/GenBank/DDBJ whole genome shotgun (WGS) entry which is preliminary data.</text>
</comment>
<dbReference type="Proteomes" id="UP001369736">
    <property type="component" value="Unassembled WGS sequence"/>
</dbReference>
<reference evidence="1 2" key="1">
    <citation type="submission" date="2024-03" db="EMBL/GenBank/DDBJ databases">
        <title>Actinomycetospora sp. OC33-EN07, a novel actinomycete isolated from wild orchid (Aerides multiflora).</title>
        <authorList>
            <person name="Suriyachadkun C."/>
        </authorList>
    </citation>
    <scope>NUCLEOTIDE SEQUENCE [LARGE SCALE GENOMIC DNA]</scope>
    <source>
        <strain evidence="1 2">OC33-EN07</strain>
    </source>
</reference>
<gene>
    <name evidence="1" type="ORF">WCD58_05805</name>
</gene>
<accession>A0ABU8LZZ3</accession>
<proteinExistence type="predicted"/>
<keyword evidence="2" id="KW-1185">Reference proteome</keyword>
<protein>
    <submittedName>
        <fullName evidence="1">Uncharacterized protein</fullName>
    </submittedName>
</protein>
<evidence type="ECO:0000313" key="2">
    <source>
        <dbReference type="Proteomes" id="UP001369736"/>
    </source>
</evidence>
<dbReference type="EMBL" id="JBBEGM010000001">
    <property type="protein sequence ID" value="MEJ2860659.1"/>
    <property type="molecule type" value="Genomic_DNA"/>
</dbReference>
<name>A0ABU8LZZ3_9PSEU</name>
<organism evidence="1 2">
    <name type="scientific">Actinomycetospora flava</name>
    <dbReference type="NCBI Taxonomy" id="3129232"/>
    <lineage>
        <taxon>Bacteria</taxon>
        <taxon>Bacillati</taxon>
        <taxon>Actinomycetota</taxon>
        <taxon>Actinomycetes</taxon>
        <taxon>Pseudonocardiales</taxon>
        <taxon>Pseudonocardiaceae</taxon>
        <taxon>Actinomycetospora</taxon>
    </lineage>
</organism>